<dbReference type="RefSeq" id="WP_012642486.1">
    <property type="nucleotide sequence ID" value="NC_011961.1"/>
</dbReference>
<accession>B9L3K5</accession>
<dbReference type="AlphaFoldDB" id="B9L3K5"/>
<geneLocation type="plasmid" evidence="4">
    <name>Tros</name>
</geneLocation>
<name>B9L3K5_THERP</name>
<feature type="transmembrane region" description="Helical" evidence="2">
    <location>
        <begin position="36"/>
        <end position="55"/>
    </location>
</feature>
<proteinExistence type="predicted"/>
<dbReference type="OrthoDB" id="9806575at2"/>
<keyword evidence="2" id="KW-0472">Membrane</keyword>
<dbReference type="eggNOG" id="COG1320">
    <property type="taxonomic scope" value="Bacteria"/>
</dbReference>
<evidence type="ECO:0000256" key="1">
    <source>
        <dbReference type="SAM" id="MobiDB-lite"/>
    </source>
</evidence>
<keyword evidence="4" id="KW-1185">Reference proteome</keyword>
<dbReference type="EMBL" id="CP001276">
    <property type="protein sequence ID" value="ACM06499.1"/>
    <property type="molecule type" value="Genomic_DNA"/>
</dbReference>
<feature type="transmembrane region" description="Helical" evidence="2">
    <location>
        <begin position="6"/>
        <end position="24"/>
    </location>
</feature>
<gene>
    <name evidence="3" type="ordered locus">trd_A0369</name>
</gene>
<dbReference type="InterPro" id="IPR005133">
    <property type="entry name" value="PhaG_MnhG_YufB"/>
</dbReference>
<sequence length="128" mass="13475">MTVLAGLLALIGALLMVIAGIGLLRMPDFYTRMQAAAKAGTLGILLIVAATGLLLGNLSALLHALLVSLFFLLTTPLAAHLLGRAAYLSGIRPLVHEDDLAGQYHPKTHELRSVPHSAPPDRAEALPE</sequence>
<protein>
    <submittedName>
        <fullName evidence="3">Monovalent cation/proton antiporter, MnhG/PhaG subunit</fullName>
    </submittedName>
</protein>
<feature type="region of interest" description="Disordered" evidence="1">
    <location>
        <begin position="106"/>
        <end position="128"/>
    </location>
</feature>
<evidence type="ECO:0000313" key="3">
    <source>
        <dbReference type="EMBL" id="ACM06499.1"/>
    </source>
</evidence>
<dbReference type="NCBIfam" id="NF009314">
    <property type="entry name" value="PRK12674.1-2"/>
    <property type="match status" value="1"/>
</dbReference>
<dbReference type="GO" id="GO:0015385">
    <property type="term" value="F:sodium:proton antiporter activity"/>
    <property type="evidence" value="ECO:0007669"/>
    <property type="project" value="TreeGrafter"/>
</dbReference>
<dbReference type="Proteomes" id="UP000000447">
    <property type="component" value="Plasmid unnamed"/>
</dbReference>
<dbReference type="Pfam" id="PF03334">
    <property type="entry name" value="PhaG_MnhG_YufB"/>
    <property type="match status" value="1"/>
</dbReference>
<dbReference type="KEGG" id="tro:trd_A0369"/>
<dbReference type="HOGENOM" id="CLU_121334_0_0_0"/>
<keyword evidence="2" id="KW-0812">Transmembrane</keyword>
<dbReference type="NCBIfam" id="TIGR01300">
    <property type="entry name" value="CPA3_mnhG_phaG"/>
    <property type="match status" value="1"/>
</dbReference>
<evidence type="ECO:0000256" key="2">
    <source>
        <dbReference type="SAM" id="Phobius"/>
    </source>
</evidence>
<evidence type="ECO:0000313" key="4">
    <source>
        <dbReference type="Proteomes" id="UP000000447"/>
    </source>
</evidence>
<dbReference type="PANTHER" id="PTHR34703:SF1">
    <property type="entry name" value="ANTIPORTER SUBUNIT MNHG2-RELATED"/>
    <property type="match status" value="1"/>
</dbReference>
<keyword evidence="2" id="KW-1133">Transmembrane helix</keyword>
<reference evidence="3 4" key="1">
    <citation type="journal article" date="2009" name="PLoS ONE">
        <title>Complete genome sequence of the aerobic CO-oxidizing thermophile Thermomicrobium roseum.</title>
        <authorList>
            <person name="Wu D."/>
            <person name="Raymond J."/>
            <person name="Wu M."/>
            <person name="Chatterji S."/>
            <person name="Ren Q."/>
            <person name="Graham J.E."/>
            <person name="Bryant D.A."/>
            <person name="Robb F."/>
            <person name="Colman A."/>
            <person name="Tallon L.J."/>
            <person name="Badger J.H."/>
            <person name="Madupu R."/>
            <person name="Ward N.L."/>
            <person name="Eisen J.A."/>
        </authorList>
    </citation>
    <scope>NUCLEOTIDE SEQUENCE [LARGE SCALE GENOMIC DNA]</scope>
    <source>
        <strain evidence="4">ATCC 27502 / DSM 5159 / P-2</strain>
        <plasmid evidence="3">unnamed</plasmid>
    </source>
</reference>
<feature type="transmembrane region" description="Helical" evidence="2">
    <location>
        <begin position="61"/>
        <end position="82"/>
    </location>
</feature>
<organism evidence="3 4">
    <name type="scientific">Thermomicrobium roseum (strain ATCC 27502 / DSM 5159 / P-2)</name>
    <dbReference type="NCBI Taxonomy" id="309801"/>
    <lineage>
        <taxon>Bacteria</taxon>
        <taxon>Pseudomonadati</taxon>
        <taxon>Thermomicrobiota</taxon>
        <taxon>Thermomicrobia</taxon>
        <taxon>Thermomicrobiales</taxon>
        <taxon>Thermomicrobiaceae</taxon>
        <taxon>Thermomicrobium</taxon>
    </lineage>
</organism>
<keyword evidence="3" id="KW-0614">Plasmid</keyword>
<feature type="compositionally biased region" description="Basic and acidic residues" evidence="1">
    <location>
        <begin position="107"/>
        <end position="128"/>
    </location>
</feature>
<dbReference type="PANTHER" id="PTHR34703">
    <property type="entry name" value="ANTIPORTER SUBUNIT MNHG2-RELATED"/>
    <property type="match status" value="1"/>
</dbReference>